<evidence type="ECO:0000313" key="2">
    <source>
        <dbReference type="Proteomes" id="UP000070250"/>
    </source>
</evidence>
<organism evidence="1 2">
    <name type="scientific">Steroidobacter denitrificans</name>
    <dbReference type="NCBI Taxonomy" id="465721"/>
    <lineage>
        <taxon>Bacteria</taxon>
        <taxon>Pseudomonadati</taxon>
        <taxon>Pseudomonadota</taxon>
        <taxon>Gammaproteobacteria</taxon>
        <taxon>Steroidobacterales</taxon>
        <taxon>Steroidobacteraceae</taxon>
        <taxon>Steroidobacter</taxon>
    </lineage>
</organism>
<dbReference type="STRING" id="465721.ACG33_01330"/>
<dbReference type="KEGG" id="sdf:ACG33_01330"/>
<dbReference type="RefSeq" id="WP_066918046.1">
    <property type="nucleotide sequence ID" value="NZ_CP011971.1"/>
</dbReference>
<accession>A0A127F830</accession>
<proteinExistence type="predicted"/>
<sequence length="126" mass="13387">MTLIMASLILPIMSLGGCSTARGYEGGQRAAGEVARISGDFRVTAGAPLSVILRQVDEQVLSVGERSVDVLPGEHRLLVDCRIAETGSVSRHALDVTVLPGRRYKLRAELAPGLRECTAVILAPVH</sequence>
<dbReference type="OrthoDB" id="7060894at2"/>
<protein>
    <submittedName>
        <fullName evidence="1">Uncharacterized protein</fullName>
    </submittedName>
</protein>
<dbReference type="EMBL" id="CP011971">
    <property type="protein sequence ID" value="AMN45768.1"/>
    <property type="molecule type" value="Genomic_DNA"/>
</dbReference>
<dbReference type="AlphaFoldDB" id="A0A127F830"/>
<evidence type="ECO:0000313" key="1">
    <source>
        <dbReference type="EMBL" id="AMN45768.1"/>
    </source>
</evidence>
<dbReference type="Proteomes" id="UP000070250">
    <property type="component" value="Chromosome"/>
</dbReference>
<gene>
    <name evidence="1" type="ORF">ACG33_01330</name>
</gene>
<name>A0A127F830_STEDE</name>
<keyword evidence="2" id="KW-1185">Reference proteome</keyword>
<reference evidence="1 2" key="1">
    <citation type="submission" date="2015-06" db="EMBL/GenBank/DDBJ databases">
        <title>A Comprehensive Approach to Explore the Metabolic and Phylogenetic Diversity of Bacterial Steroid Degradation in the Environment: Testosterone as an Example.</title>
        <authorList>
            <person name="Yang F.-C."/>
            <person name="Chen Y.-L."/>
            <person name="Yu C.-P."/>
            <person name="Tang S.-L."/>
            <person name="Wang P.-H."/>
            <person name="Ismail W."/>
            <person name="Wang C.-H."/>
            <person name="Yang C.-Y."/>
            <person name="Chiang Y.-R."/>
        </authorList>
    </citation>
    <scope>NUCLEOTIDE SEQUENCE [LARGE SCALE GENOMIC DNA]</scope>
    <source>
        <strain evidence="1 2">DSM 18526</strain>
    </source>
</reference>